<evidence type="ECO:0000259" key="2">
    <source>
        <dbReference type="Pfam" id="PF13472"/>
    </source>
</evidence>
<sequence length="369" mass="38552">MHVLPSLRSVIIIRISILVIATSVLAADSNATLPSGSVGQFVPLKILPLGNSITYGYQSTDGNGYRKHLLDKITTNGTAQYIGSVRSGNMTDNHNEGHPGATITQISAFSVISLALRPNLILLMAGTNDMNLNFSLGAPERLANLVDMCSIACPDALILLAKLTPAGTADVEARIQQFNPSVASLATSREQKGMKILAVDMPNFVTPADLKDELHPNDIGYAKMADAWYQGIQQAASRGWLTPPMDRIGPLGDIGPASVLSSTGAGFLESTKTLMASSSSSTFTLMNSSIATTAASNVSIPAPFSVPTSAPASSSFFSTPSALAVPTQISTPSVAVASQAATSAANSSGRRWDYLNTSFFALAGLYILL</sequence>
<dbReference type="InterPro" id="IPR036514">
    <property type="entry name" value="SGNH_hydro_sf"/>
</dbReference>
<dbReference type="Proteomes" id="UP000664132">
    <property type="component" value="Unassembled WGS sequence"/>
</dbReference>
<dbReference type="AlphaFoldDB" id="A0A8H7TD70"/>
<dbReference type="CDD" id="cd01833">
    <property type="entry name" value="XynB_like"/>
    <property type="match status" value="1"/>
</dbReference>
<evidence type="ECO:0000313" key="3">
    <source>
        <dbReference type="EMBL" id="KAG4416673.1"/>
    </source>
</evidence>
<protein>
    <recommendedName>
        <fullName evidence="2">SGNH hydrolase-type esterase domain-containing protein</fullName>
    </recommendedName>
</protein>
<dbReference type="InterPro" id="IPR013830">
    <property type="entry name" value="SGNH_hydro"/>
</dbReference>
<keyword evidence="1" id="KW-0732">Signal</keyword>
<dbReference type="SUPFAM" id="SSF52266">
    <property type="entry name" value="SGNH hydrolase"/>
    <property type="match status" value="1"/>
</dbReference>
<dbReference type="PANTHER" id="PTHR30383">
    <property type="entry name" value="THIOESTERASE 1/PROTEASE 1/LYSOPHOSPHOLIPASE L1"/>
    <property type="match status" value="1"/>
</dbReference>
<name>A0A8H7TD70_9HELO</name>
<reference evidence="3" key="1">
    <citation type="submission" date="2021-02" db="EMBL/GenBank/DDBJ databases">
        <title>Genome sequence Cadophora malorum strain M34.</title>
        <authorList>
            <person name="Stefanovic E."/>
            <person name="Vu D."/>
            <person name="Scully C."/>
            <person name="Dijksterhuis J."/>
            <person name="Roader J."/>
            <person name="Houbraken J."/>
        </authorList>
    </citation>
    <scope>NUCLEOTIDE SEQUENCE</scope>
    <source>
        <strain evidence="3">M34</strain>
    </source>
</reference>
<feature type="signal peptide" evidence="1">
    <location>
        <begin position="1"/>
        <end position="26"/>
    </location>
</feature>
<feature type="chain" id="PRO_5034674900" description="SGNH hydrolase-type esterase domain-containing protein" evidence="1">
    <location>
        <begin position="27"/>
        <end position="369"/>
    </location>
</feature>
<dbReference type="Gene3D" id="3.40.50.1110">
    <property type="entry name" value="SGNH hydrolase"/>
    <property type="match status" value="1"/>
</dbReference>
<feature type="domain" description="SGNH hydrolase-type esterase" evidence="2">
    <location>
        <begin position="49"/>
        <end position="222"/>
    </location>
</feature>
<organism evidence="3 4">
    <name type="scientific">Cadophora malorum</name>
    <dbReference type="NCBI Taxonomy" id="108018"/>
    <lineage>
        <taxon>Eukaryota</taxon>
        <taxon>Fungi</taxon>
        <taxon>Dikarya</taxon>
        <taxon>Ascomycota</taxon>
        <taxon>Pezizomycotina</taxon>
        <taxon>Leotiomycetes</taxon>
        <taxon>Helotiales</taxon>
        <taxon>Ploettnerulaceae</taxon>
        <taxon>Cadophora</taxon>
    </lineage>
</organism>
<gene>
    <name evidence="3" type="ORF">IFR04_010191</name>
</gene>
<dbReference type="GO" id="GO:0004622">
    <property type="term" value="F:phosphatidylcholine lysophospholipase activity"/>
    <property type="evidence" value="ECO:0007669"/>
    <property type="project" value="TreeGrafter"/>
</dbReference>
<dbReference type="OrthoDB" id="3915838at2759"/>
<dbReference type="InterPro" id="IPR051532">
    <property type="entry name" value="Ester_Hydrolysis_Enzymes"/>
</dbReference>
<evidence type="ECO:0000256" key="1">
    <source>
        <dbReference type="SAM" id="SignalP"/>
    </source>
</evidence>
<accession>A0A8H7TD70</accession>
<evidence type="ECO:0000313" key="4">
    <source>
        <dbReference type="Proteomes" id="UP000664132"/>
    </source>
</evidence>
<comment type="caution">
    <text evidence="3">The sequence shown here is derived from an EMBL/GenBank/DDBJ whole genome shotgun (WGS) entry which is preliminary data.</text>
</comment>
<dbReference type="PANTHER" id="PTHR30383:SF5">
    <property type="entry name" value="SGNH HYDROLASE-TYPE ESTERASE DOMAIN-CONTAINING PROTEIN"/>
    <property type="match status" value="1"/>
</dbReference>
<keyword evidence="4" id="KW-1185">Reference proteome</keyword>
<dbReference type="EMBL" id="JAFJYH010000178">
    <property type="protein sequence ID" value="KAG4416673.1"/>
    <property type="molecule type" value="Genomic_DNA"/>
</dbReference>
<proteinExistence type="predicted"/>
<dbReference type="Pfam" id="PF13472">
    <property type="entry name" value="Lipase_GDSL_2"/>
    <property type="match status" value="1"/>
</dbReference>